<feature type="non-terminal residue" evidence="1">
    <location>
        <position position="51"/>
    </location>
</feature>
<gene>
    <name evidence="1" type="ORF">SAMN05216334_105144</name>
</gene>
<evidence type="ECO:0000313" key="2">
    <source>
        <dbReference type="Proteomes" id="UP000236753"/>
    </source>
</evidence>
<dbReference type="Proteomes" id="UP000236753">
    <property type="component" value="Unassembled WGS sequence"/>
</dbReference>
<organism evidence="1 2">
    <name type="scientific">Nitrosomonas ureae</name>
    <dbReference type="NCBI Taxonomy" id="44577"/>
    <lineage>
        <taxon>Bacteria</taxon>
        <taxon>Pseudomonadati</taxon>
        <taxon>Pseudomonadota</taxon>
        <taxon>Betaproteobacteria</taxon>
        <taxon>Nitrosomonadales</taxon>
        <taxon>Nitrosomonadaceae</taxon>
        <taxon>Nitrosomonas</taxon>
    </lineage>
</organism>
<reference evidence="1 2" key="1">
    <citation type="submission" date="2016-10" db="EMBL/GenBank/DDBJ databases">
        <authorList>
            <person name="de Groot N.N."/>
        </authorList>
    </citation>
    <scope>NUCLEOTIDE SEQUENCE [LARGE SCALE GENOMIC DNA]</scope>
    <source>
        <strain evidence="1 2">Nm13</strain>
    </source>
</reference>
<dbReference type="AlphaFoldDB" id="A0A1H5TT30"/>
<sequence length="51" mass="5942">MVTFIDQHRREHGVESICQQLPIAPSTYFAHKARQAEPAKQSLRHQRDQSL</sequence>
<accession>A0A1H5TT30</accession>
<name>A0A1H5TT30_9PROT</name>
<protein>
    <recommendedName>
        <fullName evidence="3">Transposase</fullName>
    </recommendedName>
</protein>
<evidence type="ECO:0000313" key="1">
    <source>
        <dbReference type="EMBL" id="SEF65930.1"/>
    </source>
</evidence>
<evidence type="ECO:0008006" key="3">
    <source>
        <dbReference type="Google" id="ProtNLM"/>
    </source>
</evidence>
<dbReference type="EMBL" id="FNUX01000005">
    <property type="protein sequence ID" value="SEF65930.1"/>
    <property type="molecule type" value="Genomic_DNA"/>
</dbReference>
<proteinExistence type="predicted"/>